<name>A0A0B0NUR5_GOSAR</name>
<evidence type="ECO:0000313" key="1">
    <source>
        <dbReference type="EMBL" id="KHG16362.1"/>
    </source>
</evidence>
<protein>
    <submittedName>
        <fullName evidence="1">Uncharacterized protein</fullName>
    </submittedName>
</protein>
<accession>A0A0B0NUR5</accession>
<organism evidence="1 2">
    <name type="scientific">Gossypium arboreum</name>
    <name type="common">Tree cotton</name>
    <name type="synonym">Gossypium nanking</name>
    <dbReference type="NCBI Taxonomy" id="29729"/>
    <lineage>
        <taxon>Eukaryota</taxon>
        <taxon>Viridiplantae</taxon>
        <taxon>Streptophyta</taxon>
        <taxon>Embryophyta</taxon>
        <taxon>Tracheophyta</taxon>
        <taxon>Spermatophyta</taxon>
        <taxon>Magnoliopsida</taxon>
        <taxon>eudicotyledons</taxon>
        <taxon>Gunneridae</taxon>
        <taxon>Pentapetalae</taxon>
        <taxon>rosids</taxon>
        <taxon>malvids</taxon>
        <taxon>Malvales</taxon>
        <taxon>Malvaceae</taxon>
        <taxon>Malvoideae</taxon>
        <taxon>Gossypium</taxon>
    </lineage>
</organism>
<dbReference type="AlphaFoldDB" id="A0A0B0NUR5"/>
<dbReference type="Proteomes" id="UP000032142">
    <property type="component" value="Unassembled WGS sequence"/>
</dbReference>
<sequence>MCRYEFGQLYWLVIFKGLSGVWPCNLAHFG</sequence>
<gene>
    <name evidence="1" type="ORF">F383_22712</name>
</gene>
<dbReference type="EMBL" id="KN406000">
    <property type="protein sequence ID" value="KHG16362.1"/>
    <property type="molecule type" value="Genomic_DNA"/>
</dbReference>
<proteinExistence type="predicted"/>
<keyword evidence="2" id="KW-1185">Reference proteome</keyword>
<evidence type="ECO:0000313" key="2">
    <source>
        <dbReference type="Proteomes" id="UP000032142"/>
    </source>
</evidence>
<reference evidence="2" key="1">
    <citation type="submission" date="2014-09" db="EMBL/GenBank/DDBJ databases">
        <authorList>
            <person name="Mudge J."/>
            <person name="Ramaraj T."/>
            <person name="Lindquist I.E."/>
            <person name="Bharti A.K."/>
            <person name="Sundararajan A."/>
            <person name="Cameron C.T."/>
            <person name="Woodward J.E."/>
            <person name="May G.D."/>
            <person name="Brubaker C."/>
            <person name="Broadhvest J."/>
            <person name="Wilkins T.A."/>
        </authorList>
    </citation>
    <scope>NUCLEOTIDE SEQUENCE</scope>
    <source>
        <strain evidence="2">cv. AKA8401</strain>
    </source>
</reference>